<name>A0ABV9KJN0_9RHOB</name>
<sequence>MGNAPEGKSRGHTRASAAEGVERALKMLEGRWKLEILFHLFGGNVLRFSELDRAIPGVSQKMLIQQLRQLEAEGIVARTVYPEVPPRVEYRLTDWGQMLCPALDALLGWAAARP</sequence>
<keyword evidence="2" id="KW-0238">DNA-binding</keyword>
<reference evidence="6" key="1">
    <citation type="journal article" date="2019" name="Int. J. Syst. Evol. Microbiol.">
        <title>The Global Catalogue of Microorganisms (GCM) 10K type strain sequencing project: providing services to taxonomists for standard genome sequencing and annotation.</title>
        <authorList>
            <consortium name="The Broad Institute Genomics Platform"/>
            <consortium name="The Broad Institute Genome Sequencing Center for Infectious Disease"/>
            <person name="Wu L."/>
            <person name="Ma J."/>
        </authorList>
    </citation>
    <scope>NUCLEOTIDE SEQUENCE [LARGE SCALE GENOMIC DNA]</scope>
    <source>
        <strain evidence="6">CGMCC 4.7283</strain>
    </source>
</reference>
<dbReference type="Gene3D" id="1.10.10.10">
    <property type="entry name" value="Winged helix-like DNA-binding domain superfamily/Winged helix DNA-binding domain"/>
    <property type="match status" value="1"/>
</dbReference>
<dbReference type="PANTHER" id="PTHR33204">
    <property type="entry name" value="TRANSCRIPTIONAL REGULATOR, MARR FAMILY"/>
    <property type="match status" value="1"/>
</dbReference>
<evidence type="ECO:0000259" key="4">
    <source>
        <dbReference type="PROSITE" id="PS51118"/>
    </source>
</evidence>
<protein>
    <submittedName>
        <fullName evidence="5">Winged helix-turn-helix transcriptional regulator</fullName>
    </submittedName>
</protein>
<keyword evidence="3" id="KW-0804">Transcription</keyword>
<dbReference type="Proteomes" id="UP001595973">
    <property type="component" value="Unassembled WGS sequence"/>
</dbReference>
<dbReference type="InterPro" id="IPR036390">
    <property type="entry name" value="WH_DNA-bd_sf"/>
</dbReference>
<dbReference type="EMBL" id="JBHSGI010000024">
    <property type="protein sequence ID" value="MFC4670178.1"/>
    <property type="molecule type" value="Genomic_DNA"/>
</dbReference>
<evidence type="ECO:0000256" key="1">
    <source>
        <dbReference type="ARBA" id="ARBA00023015"/>
    </source>
</evidence>
<evidence type="ECO:0000313" key="6">
    <source>
        <dbReference type="Proteomes" id="UP001595973"/>
    </source>
</evidence>
<dbReference type="PROSITE" id="PS51118">
    <property type="entry name" value="HTH_HXLR"/>
    <property type="match status" value="1"/>
</dbReference>
<dbReference type="Pfam" id="PF01638">
    <property type="entry name" value="HxlR"/>
    <property type="match status" value="1"/>
</dbReference>
<dbReference type="InterPro" id="IPR002577">
    <property type="entry name" value="HTH_HxlR"/>
</dbReference>
<comment type="caution">
    <text evidence="5">The sequence shown here is derived from an EMBL/GenBank/DDBJ whole genome shotgun (WGS) entry which is preliminary data.</text>
</comment>
<evidence type="ECO:0000256" key="3">
    <source>
        <dbReference type="ARBA" id="ARBA00023163"/>
    </source>
</evidence>
<proteinExistence type="predicted"/>
<keyword evidence="6" id="KW-1185">Reference proteome</keyword>
<dbReference type="PANTHER" id="PTHR33204:SF29">
    <property type="entry name" value="TRANSCRIPTIONAL REGULATOR"/>
    <property type="match status" value="1"/>
</dbReference>
<keyword evidence="1" id="KW-0805">Transcription regulation</keyword>
<accession>A0ABV9KJN0</accession>
<feature type="domain" description="HTH hxlR-type" evidence="4">
    <location>
        <begin position="18"/>
        <end position="114"/>
    </location>
</feature>
<dbReference type="RefSeq" id="WP_380718906.1">
    <property type="nucleotide sequence ID" value="NZ_JBHSGI010000024.1"/>
</dbReference>
<dbReference type="SUPFAM" id="SSF46785">
    <property type="entry name" value="Winged helix' DNA-binding domain"/>
    <property type="match status" value="1"/>
</dbReference>
<evidence type="ECO:0000313" key="5">
    <source>
        <dbReference type="EMBL" id="MFC4670178.1"/>
    </source>
</evidence>
<evidence type="ECO:0000256" key="2">
    <source>
        <dbReference type="ARBA" id="ARBA00023125"/>
    </source>
</evidence>
<dbReference type="InterPro" id="IPR036388">
    <property type="entry name" value="WH-like_DNA-bd_sf"/>
</dbReference>
<organism evidence="5 6">
    <name type="scientific">Seohaeicola nanhaiensis</name>
    <dbReference type="NCBI Taxonomy" id="1387282"/>
    <lineage>
        <taxon>Bacteria</taxon>
        <taxon>Pseudomonadati</taxon>
        <taxon>Pseudomonadota</taxon>
        <taxon>Alphaproteobacteria</taxon>
        <taxon>Rhodobacterales</taxon>
        <taxon>Roseobacteraceae</taxon>
        <taxon>Seohaeicola</taxon>
    </lineage>
</organism>
<gene>
    <name evidence="5" type="ORF">ACFO5X_16560</name>
</gene>